<name>A0A921GCW0_9FIRM</name>
<dbReference type="GeneID" id="94017921"/>
<dbReference type="Proteomes" id="UP000749320">
    <property type="component" value="Unassembled WGS sequence"/>
</dbReference>
<gene>
    <name evidence="2" type="ORF">K8V91_04675</name>
</gene>
<keyword evidence="1" id="KW-0812">Transmembrane</keyword>
<accession>A0A921GCW0</accession>
<keyword evidence="1" id="KW-0472">Membrane</keyword>
<keyword evidence="1" id="KW-1133">Transmembrane helix</keyword>
<dbReference type="EMBL" id="DYWV01000158">
    <property type="protein sequence ID" value="HJF40199.1"/>
    <property type="molecule type" value="Genomic_DNA"/>
</dbReference>
<reference evidence="2" key="2">
    <citation type="submission" date="2021-09" db="EMBL/GenBank/DDBJ databases">
        <authorList>
            <person name="Gilroy R."/>
        </authorList>
    </citation>
    <scope>NUCLEOTIDE SEQUENCE</scope>
    <source>
        <strain evidence="2">CHK193-16274</strain>
    </source>
</reference>
<evidence type="ECO:0000256" key="1">
    <source>
        <dbReference type="SAM" id="Phobius"/>
    </source>
</evidence>
<evidence type="ECO:0000313" key="3">
    <source>
        <dbReference type="Proteomes" id="UP000749320"/>
    </source>
</evidence>
<dbReference type="AlphaFoldDB" id="A0A921GCW0"/>
<organism evidence="2 3">
    <name type="scientific">Thomasclavelia spiroformis</name>
    <dbReference type="NCBI Taxonomy" id="29348"/>
    <lineage>
        <taxon>Bacteria</taxon>
        <taxon>Bacillati</taxon>
        <taxon>Bacillota</taxon>
        <taxon>Erysipelotrichia</taxon>
        <taxon>Erysipelotrichales</taxon>
        <taxon>Coprobacillaceae</taxon>
        <taxon>Thomasclavelia</taxon>
    </lineage>
</organism>
<feature type="transmembrane region" description="Helical" evidence="1">
    <location>
        <begin position="14"/>
        <end position="34"/>
    </location>
</feature>
<dbReference type="RefSeq" id="WP_004608830.1">
    <property type="nucleotide sequence ID" value="NZ_CABKNM010000011.1"/>
</dbReference>
<evidence type="ECO:0000313" key="2">
    <source>
        <dbReference type="EMBL" id="HJF40199.1"/>
    </source>
</evidence>
<sequence length="82" mass="9480">MIVSNKLLAIFYRIYYYVSVVFGILLFKLCKLCLGDSMQENIRQQKMIASILLDIGLDDELIGIITSLTKEQIQEINKKDSY</sequence>
<comment type="caution">
    <text evidence="2">The sequence shown here is derived from an EMBL/GenBank/DDBJ whole genome shotgun (WGS) entry which is preliminary data.</text>
</comment>
<proteinExistence type="predicted"/>
<reference evidence="2" key="1">
    <citation type="journal article" date="2021" name="PeerJ">
        <title>Extensive microbial diversity within the chicken gut microbiome revealed by metagenomics and culture.</title>
        <authorList>
            <person name="Gilroy R."/>
            <person name="Ravi A."/>
            <person name="Getino M."/>
            <person name="Pursley I."/>
            <person name="Horton D.L."/>
            <person name="Alikhan N.F."/>
            <person name="Baker D."/>
            <person name="Gharbi K."/>
            <person name="Hall N."/>
            <person name="Watson M."/>
            <person name="Adriaenssens E.M."/>
            <person name="Foster-Nyarko E."/>
            <person name="Jarju S."/>
            <person name="Secka A."/>
            <person name="Antonio M."/>
            <person name="Oren A."/>
            <person name="Chaudhuri R.R."/>
            <person name="La Ragione R."/>
            <person name="Hildebrand F."/>
            <person name="Pallen M.J."/>
        </authorList>
    </citation>
    <scope>NUCLEOTIDE SEQUENCE</scope>
    <source>
        <strain evidence="2">CHK193-16274</strain>
    </source>
</reference>
<protein>
    <submittedName>
        <fullName evidence="2">Uncharacterized protein</fullName>
    </submittedName>
</protein>